<reference evidence="1 2" key="1">
    <citation type="submission" date="2021-03" db="EMBL/GenBank/DDBJ databases">
        <title>Draft genome sequence of Janthinobacterium sp. strain PLB02 isolated from infected primmorphs (Lubomirskia baicalensis).</title>
        <authorList>
            <person name="Chernogor L.I."/>
            <person name="Belikov S.I."/>
            <person name="Petrushin I.S."/>
        </authorList>
    </citation>
    <scope>NUCLEOTIDE SEQUENCE [LARGE SCALE GENOMIC DNA]</scope>
    <source>
        <strain evidence="1 2">PLB02</strain>
    </source>
</reference>
<dbReference type="AlphaFoldDB" id="A0AAJ4T6U5"/>
<name>A0AAJ4T6U5_9BURK</name>
<dbReference type="RefSeq" id="WP_191909606.1">
    <property type="nucleotide sequence ID" value="NZ_CP071520.1"/>
</dbReference>
<organism evidence="1 2">
    <name type="scientific">Janthinobacterium lividum</name>
    <dbReference type="NCBI Taxonomy" id="29581"/>
    <lineage>
        <taxon>Bacteria</taxon>
        <taxon>Pseudomonadati</taxon>
        <taxon>Pseudomonadota</taxon>
        <taxon>Betaproteobacteria</taxon>
        <taxon>Burkholderiales</taxon>
        <taxon>Oxalobacteraceae</taxon>
        <taxon>Janthinobacterium</taxon>
    </lineage>
</organism>
<gene>
    <name evidence="1" type="ORF">J3P46_08685</name>
</gene>
<protein>
    <submittedName>
        <fullName evidence="1">Uncharacterized protein</fullName>
    </submittedName>
</protein>
<sequence length="53" mass="6011">MIFSKEFRGVRDGEIYPETFQPGDECPPELVDAARSLEVLEVPEAVESKKKDK</sequence>
<accession>A0AAJ4T6U5</accession>
<proteinExistence type="predicted"/>
<dbReference type="EMBL" id="CP071520">
    <property type="protein sequence ID" value="QSX97970.1"/>
    <property type="molecule type" value="Genomic_DNA"/>
</dbReference>
<evidence type="ECO:0000313" key="1">
    <source>
        <dbReference type="EMBL" id="QSX97970.1"/>
    </source>
</evidence>
<evidence type="ECO:0000313" key="2">
    <source>
        <dbReference type="Proteomes" id="UP000662821"/>
    </source>
</evidence>
<dbReference type="Proteomes" id="UP000662821">
    <property type="component" value="Chromosome"/>
</dbReference>